<evidence type="ECO:0000256" key="1">
    <source>
        <dbReference type="ARBA" id="ARBA00006835"/>
    </source>
</evidence>
<evidence type="ECO:0000256" key="3">
    <source>
        <dbReference type="ARBA" id="ARBA00022478"/>
    </source>
</evidence>
<sequence>LLGVCAGLIPYPHHNQSPRNTYQCAMGKQAMGTIGYNQQKRIDSLMYLLVYPQRPLVKSKTIEFCNFEKLPAGQNAIIAVMSYSGYDIEDALVLNKASLDRGSLIRFISLLGTAKKYPNQTFDRLMGPTIESTTRKPIYKHQVLDQEGIVFAGARIRSKQVMINKHMPIVSLEASAVAQSSGVVQAGNRNVEYKDVSVAYRNPIPSYAERVLLTYNEDDAHLIKVLLRQTRLILYYSFIFRVLCSFFGFDEQLRVRKNV</sequence>
<dbReference type="SUPFAM" id="SSF64484">
    <property type="entry name" value="beta and beta-prime subunits of DNA dependent RNA-polymerase"/>
    <property type="match status" value="1"/>
</dbReference>
<reference evidence="9" key="1">
    <citation type="submission" date="2017-02" db="UniProtKB">
        <authorList>
            <consortium name="WormBaseParasite"/>
        </authorList>
    </citation>
    <scope>IDENTIFICATION</scope>
</reference>
<keyword evidence="7" id="KW-1133">Transmembrane helix</keyword>
<accession>A0A0M3KIV3</accession>
<dbReference type="InterPro" id="IPR007120">
    <property type="entry name" value="DNA-dir_RNAP_su2_dom"/>
</dbReference>
<dbReference type="FunFam" id="2.40.270.10:FF:000022">
    <property type="match status" value="1"/>
</dbReference>
<dbReference type="GO" id="GO:0003899">
    <property type="term" value="F:DNA-directed RNA polymerase activity"/>
    <property type="evidence" value="ECO:0007669"/>
    <property type="project" value="UniProtKB-EC"/>
</dbReference>
<evidence type="ECO:0000259" key="8">
    <source>
        <dbReference type="Pfam" id="PF00562"/>
    </source>
</evidence>
<evidence type="ECO:0000256" key="6">
    <source>
        <dbReference type="ARBA" id="ARBA00023163"/>
    </source>
</evidence>
<proteinExistence type="inferred from homology"/>
<keyword evidence="7" id="KW-0812">Transmembrane</keyword>
<dbReference type="GO" id="GO:0032549">
    <property type="term" value="F:ribonucleoside binding"/>
    <property type="evidence" value="ECO:0007669"/>
    <property type="project" value="InterPro"/>
</dbReference>
<evidence type="ECO:0000256" key="4">
    <source>
        <dbReference type="ARBA" id="ARBA00022679"/>
    </source>
</evidence>
<dbReference type="WBParaSite" id="ASIM_0002092501-mRNA-1">
    <property type="protein sequence ID" value="ASIM_0002092501-mRNA-1"/>
    <property type="gene ID" value="ASIM_0002092501"/>
</dbReference>
<dbReference type="Gene3D" id="2.40.270.10">
    <property type="entry name" value="DNA-directed RNA polymerase, subunit 2, domain 6"/>
    <property type="match status" value="1"/>
</dbReference>
<dbReference type="GO" id="GO:0000428">
    <property type="term" value="C:DNA-directed RNA polymerase complex"/>
    <property type="evidence" value="ECO:0007669"/>
    <property type="project" value="UniProtKB-KW"/>
</dbReference>
<dbReference type="PANTHER" id="PTHR20856">
    <property type="entry name" value="DNA-DIRECTED RNA POLYMERASE I SUBUNIT 2"/>
    <property type="match status" value="1"/>
</dbReference>
<dbReference type="GO" id="GO:0006351">
    <property type="term" value="P:DNA-templated transcription"/>
    <property type="evidence" value="ECO:0007669"/>
    <property type="project" value="InterPro"/>
</dbReference>
<evidence type="ECO:0000256" key="2">
    <source>
        <dbReference type="ARBA" id="ARBA00012418"/>
    </source>
</evidence>
<evidence type="ECO:0000256" key="5">
    <source>
        <dbReference type="ARBA" id="ARBA00022695"/>
    </source>
</evidence>
<feature type="transmembrane region" description="Helical" evidence="7">
    <location>
        <begin position="232"/>
        <end position="249"/>
    </location>
</feature>
<dbReference type="InterPro" id="IPR014724">
    <property type="entry name" value="RNA_pol_RPB2_OB-fold"/>
</dbReference>
<protein>
    <recommendedName>
        <fullName evidence="2">DNA-directed RNA polymerase</fullName>
        <ecNumber evidence="2">2.7.7.6</ecNumber>
    </recommendedName>
</protein>
<dbReference type="AlphaFoldDB" id="A0A0M3KIV3"/>
<evidence type="ECO:0000256" key="7">
    <source>
        <dbReference type="SAM" id="Phobius"/>
    </source>
</evidence>
<comment type="similarity">
    <text evidence="1">Belongs to the RNA polymerase beta chain family.</text>
</comment>
<evidence type="ECO:0000313" key="9">
    <source>
        <dbReference type="WBParaSite" id="ASIM_0002092501-mRNA-1"/>
    </source>
</evidence>
<keyword evidence="5" id="KW-0548">Nucleotidyltransferase</keyword>
<dbReference type="EC" id="2.7.7.6" evidence="2"/>
<keyword evidence="4" id="KW-0808">Transferase</keyword>
<organism evidence="9">
    <name type="scientific">Anisakis simplex</name>
    <name type="common">Herring worm</name>
    <dbReference type="NCBI Taxonomy" id="6269"/>
    <lineage>
        <taxon>Eukaryota</taxon>
        <taxon>Metazoa</taxon>
        <taxon>Ecdysozoa</taxon>
        <taxon>Nematoda</taxon>
        <taxon>Chromadorea</taxon>
        <taxon>Rhabditida</taxon>
        <taxon>Spirurina</taxon>
        <taxon>Ascaridomorpha</taxon>
        <taxon>Ascaridoidea</taxon>
        <taxon>Anisakidae</taxon>
        <taxon>Anisakis</taxon>
        <taxon>Anisakis simplex complex</taxon>
    </lineage>
</organism>
<dbReference type="InterPro" id="IPR015712">
    <property type="entry name" value="DNA-dir_RNA_pol_su2"/>
</dbReference>
<keyword evidence="7" id="KW-0472">Membrane</keyword>
<name>A0A0M3KIV3_ANISI</name>
<keyword evidence="3" id="KW-0240">DNA-directed RNA polymerase</keyword>
<dbReference type="Pfam" id="PF00562">
    <property type="entry name" value="RNA_pol_Rpb2_6"/>
    <property type="match status" value="1"/>
</dbReference>
<keyword evidence="6" id="KW-0804">Transcription</keyword>
<dbReference type="InterPro" id="IPR037033">
    <property type="entry name" value="DNA-dir_RNAP_su2_hyb_sf"/>
</dbReference>
<dbReference type="GO" id="GO:0003677">
    <property type="term" value="F:DNA binding"/>
    <property type="evidence" value="ECO:0007669"/>
    <property type="project" value="InterPro"/>
</dbReference>
<dbReference type="Gene3D" id="2.40.50.150">
    <property type="match status" value="1"/>
</dbReference>
<feature type="domain" description="DNA-directed RNA polymerase subunit 2 hybrid-binding" evidence="8">
    <location>
        <begin position="5"/>
        <end position="232"/>
    </location>
</feature>